<keyword evidence="5 11" id="KW-0812">Transmembrane</keyword>
<evidence type="ECO:0000313" key="12">
    <source>
        <dbReference type="EMBL" id="CAX69862.1"/>
    </source>
</evidence>
<dbReference type="GO" id="GO:0031902">
    <property type="term" value="C:late endosome membrane"/>
    <property type="evidence" value="ECO:0007669"/>
    <property type="project" value="UniProtKB-SubCell"/>
</dbReference>
<evidence type="ECO:0000256" key="5">
    <source>
        <dbReference type="ARBA" id="ARBA00022692"/>
    </source>
</evidence>
<comment type="catalytic activity">
    <reaction evidence="1 11">
        <text>a 1,2-diacyl-sn-glycero-3-phospho-(1D-myo-inositol-4,5-bisphosphate) + H2O = a 1,2-diacyl-sn-glycero-3-phospho-(1D-myo-inositol-5-phosphate) + phosphate</text>
        <dbReference type="Rhea" id="RHEA:25674"/>
        <dbReference type="ChEBI" id="CHEBI:15377"/>
        <dbReference type="ChEBI" id="CHEBI:43474"/>
        <dbReference type="ChEBI" id="CHEBI:57795"/>
        <dbReference type="ChEBI" id="CHEBI:58456"/>
        <dbReference type="EC" id="3.1.3.78"/>
    </reaction>
</comment>
<evidence type="ECO:0000256" key="6">
    <source>
        <dbReference type="ARBA" id="ARBA00022753"/>
    </source>
</evidence>
<dbReference type="InterPro" id="IPR019178">
    <property type="entry name" value="PtdIns-P2-Ptase"/>
</dbReference>
<evidence type="ECO:0000256" key="10">
    <source>
        <dbReference type="ARBA" id="ARBA00023228"/>
    </source>
</evidence>
<dbReference type="GO" id="GO:0046856">
    <property type="term" value="P:phosphatidylinositol dephosphorylation"/>
    <property type="evidence" value="ECO:0007669"/>
    <property type="project" value="InterPro"/>
</dbReference>
<dbReference type="AlphaFoldDB" id="C1L584"/>
<evidence type="ECO:0000256" key="9">
    <source>
        <dbReference type="ARBA" id="ARBA00023136"/>
    </source>
</evidence>
<evidence type="ECO:0000256" key="3">
    <source>
        <dbReference type="ARBA" id="ARBA00004155"/>
    </source>
</evidence>
<keyword evidence="7 11" id="KW-0378">Hydrolase</keyword>
<keyword evidence="6 11" id="KW-0967">Endosome</keyword>
<dbReference type="EC" id="3.1.3.78" evidence="4 11"/>
<dbReference type="Pfam" id="PF09788">
    <property type="entry name" value="Tmemb_55A"/>
    <property type="match status" value="1"/>
</dbReference>
<organism evidence="12">
    <name type="scientific">Schistosoma japonicum</name>
    <name type="common">Blood fluke</name>
    <dbReference type="NCBI Taxonomy" id="6182"/>
    <lineage>
        <taxon>Eukaryota</taxon>
        <taxon>Metazoa</taxon>
        <taxon>Spiralia</taxon>
        <taxon>Lophotrochozoa</taxon>
        <taxon>Platyhelminthes</taxon>
        <taxon>Trematoda</taxon>
        <taxon>Digenea</taxon>
        <taxon>Strigeidida</taxon>
        <taxon>Schistosomatoidea</taxon>
        <taxon>Schistosomatidae</taxon>
        <taxon>Schistosoma</taxon>
    </lineage>
</organism>
<evidence type="ECO:0000256" key="8">
    <source>
        <dbReference type="ARBA" id="ARBA00022989"/>
    </source>
</evidence>
<keyword evidence="10 11" id="KW-0458">Lysosome</keyword>
<reference evidence="12" key="2">
    <citation type="submission" date="2009-03" db="EMBL/GenBank/DDBJ databases">
        <authorList>
            <person name="Gang L."/>
        </authorList>
    </citation>
    <scope>NUCLEOTIDE SEQUENCE</scope>
    <source>
        <strain evidence="12">Anhui</strain>
    </source>
</reference>
<reference evidence="12" key="1">
    <citation type="journal article" date="2009" name="Nature">
        <title>The Schistosoma japonicum genome reveals features of host-parasite interplay.</title>
        <authorList>
            <person name="Liu F."/>
            <person name="Zhou Y."/>
            <person name="Wang Z.Q."/>
            <person name="Lu G."/>
            <person name="Zheng H."/>
            <person name="Brindley P.J."/>
            <person name="McManus D.P."/>
            <person name="Blair D."/>
            <person name="Zhang Q.H."/>
            <person name="Zhong Y."/>
            <person name="Wang S."/>
            <person name="Han Z.G."/>
            <person name="Chen Z."/>
        </authorList>
    </citation>
    <scope>NUCLEOTIDE SEQUENCE</scope>
    <source>
        <strain evidence="12">Anhui</strain>
    </source>
</reference>
<accession>C1L584</accession>
<dbReference type="GO" id="GO:0005886">
    <property type="term" value="C:plasma membrane"/>
    <property type="evidence" value="ECO:0007669"/>
    <property type="project" value="TreeGrafter"/>
</dbReference>
<dbReference type="PANTHER" id="PTHR21014:SF6">
    <property type="entry name" value="PHOSPHATIDYLINOSITOL-4,5-BISPHOSPHATE 4-PHOSPHATASE"/>
    <property type="match status" value="1"/>
</dbReference>
<dbReference type="EMBL" id="FN314129">
    <property type="protein sequence ID" value="CAX69862.1"/>
    <property type="molecule type" value="mRNA"/>
</dbReference>
<proteinExistence type="evidence at transcript level"/>
<comment type="function">
    <text evidence="11">Catalyzes the hydrolysis of phosphatidylinositol-4,5-bisphosphate (PtdIns-4,5-P2) to phosphatidylinositol-4-phosphate (PtdIns-4-P).</text>
</comment>
<protein>
    <recommendedName>
        <fullName evidence="4 11">Phosphatidylinositol-4,5-bisphosphate 4-phosphatase</fullName>
        <ecNumber evidence="4 11">3.1.3.78</ecNumber>
    </recommendedName>
</protein>
<dbReference type="GO" id="GO:0034597">
    <property type="term" value="F:phosphatidylinositol-4,5-bisphosphate 4-phosphatase activity"/>
    <property type="evidence" value="ECO:0007669"/>
    <property type="project" value="UniProtKB-EC"/>
</dbReference>
<evidence type="ECO:0000256" key="4">
    <source>
        <dbReference type="ARBA" id="ARBA00012936"/>
    </source>
</evidence>
<evidence type="ECO:0000256" key="7">
    <source>
        <dbReference type="ARBA" id="ARBA00022801"/>
    </source>
</evidence>
<evidence type="ECO:0000256" key="2">
    <source>
        <dbReference type="ARBA" id="ARBA00004107"/>
    </source>
</evidence>
<dbReference type="GO" id="GO:0030670">
    <property type="term" value="C:phagocytic vesicle membrane"/>
    <property type="evidence" value="ECO:0007669"/>
    <property type="project" value="TreeGrafter"/>
</dbReference>
<keyword evidence="8 11" id="KW-1133">Transmembrane helix</keyword>
<feature type="transmembrane region" description="Helical" evidence="11">
    <location>
        <begin position="105"/>
        <end position="126"/>
    </location>
</feature>
<sequence>MDEKTPLVSSDTHVGRSVIKPVIERAVTNDGDTQATVNCQVCRQIITFTPRERQMVVRCPHCSEATPIKGPPAGKQYVRCPCNCLLVCNEPQARLVVLARNVRRLLLFVSMLFLGLNAFWSTNAYFTANVFLPSIYNLN</sequence>
<comment type="subcellular location">
    <subcellularLocation>
        <location evidence="2 11">Late endosome membrane</location>
        <topology evidence="2 11">Multi-pass membrane protein</topology>
    </subcellularLocation>
    <subcellularLocation>
        <location evidence="3 11">Lysosome membrane</location>
        <topology evidence="3 11">Multi-pass membrane protein</topology>
    </subcellularLocation>
</comment>
<keyword evidence="9 11" id="KW-0472">Membrane</keyword>
<name>C1L584_SCHJA</name>
<dbReference type="PANTHER" id="PTHR21014">
    <property type="entry name" value="PHOSPHATIDYLINOSITOL-4,5-BISPHOSPHATE 4-PHOSPHATASE"/>
    <property type="match status" value="1"/>
</dbReference>
<evidence type="ECO:0000256" key="1">
    <source>
        <dbReference type="ARBA" id="ARBA00001261"/>
    </source>
</evidence>
<evidence type="ECO:0000256" key="11">
    <source>
        <dbReference type="RuleBase" id="RU365008"/>
    </source>
</evidence>
<dbReference type="GO" id="GO:0005765">
    <property type="term" value="C:lysosomal membrane"/>
    <property type="evidence" value="ECO:0007669"/>
    <property type="project" value="UniProtKB-SubCell"/>
</dbReference>